<keyword evidence="2" id="KW-1133">Transmembrane helix</keyword>
<evidence type="ECO:0000256" key="1">
    <source>
        <dbReference type="SAM" id="MobiDB-lite"/>
    </source>
</evidence>
<feature type="compositionally biased region" description="Pro residues" evidence="1">
    <location>
        <begin position="388"/>
        <end position="397"/>
    </location>
</feature>
<sequence>MTDGAGQSLAQYRYDGHNQLISVLHRQQPETLRFYQDSQLSNSLQAGEAISYLLESGRPLGQQTPGDSSQTLLLMTDATRSVIGECQQKTTRHVTYDPYGEQTGDEPLQSLMAFNGEVRDAIGGWYLLGKGYRAYNPTLMRFHSPDSLSPFGAGGVNPYVYCLSDPINAVDPSGHSLKSWIGVGLGAIGIVATLVTAGGLTPVTGGVIAWGIWAAGVGTAVGGGVTGIMGAMEEDSQHARSLNNISLISSSLSIVFSIFAAAANFSRAGTLYGVSKAAKEGADDAAFSTSKSAGNVELEWDSLDFSPRASVSSVSSVSSVNSVNSTRSAASVSADELTQRLTDLRGYDSISKADKAVQTSASSTRTGSSASLSSVRSVQQPTSAPGAPVSPPTPPTNPVASAKTAPSTAAGQNYTAFRGVVPRVDNQKGLIDQVGSARAPNAHKFLPR</sequence>
<dbReference type="NCBIfam" id="TIGR03696">
    <property type="entry name" value="Rhs_assc_core"/>
    <property type="match status" value="1"/>
</dbReference>
<keyword evidence="2" id="KW-0472">Membrane</keyword>
<dbReference type="InterPro" id="IPR050708">
    <property type="entry name" value="T6SS_VgrG/RHS"/>
</dbReference>
<evidence type="ECO:0000256" key="2">
    <source>
        <dbReference type="SAM" id="Phobius"/>
    </source>
</evidence>
<evidence type="ECO:0000313" key="3">
    <source>
        <dbReference type="EMBL" id="SDI76510.1"/>
    </source>
</evidence>
<dbReference type="RefSeq" id="WP_074757122.1">
    <property type="nucleotide sequence ID" value="NZ_FNCO01000017.1"/>
</dbReference>
<accession>A0A1G8NAF0</accession>
<gene>
    <name evidence="3" type="ORF">SAMN05216605_1172</name>
</gene>
<dbReference type="AlphaFoldDB" id="A0A1G8NAF0"/>
<dbReference type="EMBL" id="FNCO01000017">
    <property type="protein sequence ID" value="SDI76510.1"/>
    <property type="molecule type" value="Genomic_DNA"/>
</dbReference>
<feature type="transmembrane region" description="Helical" evidence="2">
    <location>
        <begin position="244"/>
        <end position="265"/>
    </location>
</feature>
<feature type="transmembrane region" description="Helical" evidence="2">
    <location>
        <begin position="180"/>
        <end position="201"/>
    </location>
</feature>
<dbReference type="PANTHER" id="PTHR32305">
    <property type="match status" value="1"/>
</dbReference>
<dbReference type="Proteomes" id="UP000182894">
    <property type="component" value="Unassembled WGS sequence"/>
</dbReference>
<name>A0A1G8NAF0_9PSED</name>
<dbReference type="Gene3D" id="2.180.10.10">
    <property type="entry name" value="RHS repeat-associated core"/>
    <property type="match status" value="1"/>
</dbReference>
<evidence type="ECO:0000313" key="4">
    <source>
        <dbReference type="Proteomes" id="UP000182894"/>
    </source>
</evidence>
<reference evidence="4" key="1">
    <citation type="submission" date="2016-10" db="EMBL/GenBank/DDBJ databases">
        <authorList>
            <person name="Varghese N."/>
            <person name="Submissions S."/>
        </authorList>
    </citation>
    <scope>NUCLEOTIDE SEQUENCE [LARGE SCALE GENOMIC DNA]</scope>
    <source>
        <strain evidence="4">ATCC 700689</strain>
    </source>
</reference>
<keyword evidence="4" id="KW-1185">Reference proteome</keyword>
<keyword evidence="2" id="KW-0812">Transmembrane</keyword>
<dbReference type="OrthoDB" id="5905222at2"/>
<feature type="compositionally biased region" description="Low complexity" evidence="1">
    <location>
        <begin position="360"/>
        <end position="387"/>
    </location>
</feature>
<proteinExistence type="predicted"/>
<feature type="transmembrane region" description="Helical" evidence="2">
    <location>
        <begin position="207"/>
        <end position="232"/>
    </location>
</feature>
<dbReference type="STRING" id="89065.SAMN05216605_1172"/>
<dbReference type="InterPro" id="IPR022385">
    <property type="entry name" value="Rhs_assc_core"/>
</dbReference>
<dbReference type="PANTHER" id="PTHR32305:SF15">
    <property type="entry name" value="PROTEIN RHSA-RELATED"/>
    <property type="match status" value="1"/>
</dbReference>
<organism evidence="3 4">
    <name type="scientific">Pseudomonas abietaniphila</name>
    <dbReference type="NCBI Taxonomy" id="89065"/>
    <lineage>
        <taxon>Bacteria</taxon>
        <taxon>Pseudomonadati</taxon>
        <taxon>Pseudomonadota</taxon>
        <taxon>Gammaproteobacteria</taxon>
        <taxon>Pseudomonadales</taxon>
        <taxon>Pseudomonadaceae</taxon>
        <taxon>Pseudomonas</taxon>
    </lineage>
</organism>
<protein>
    <submittedName>
        <fullName evidence="3">RHS repeat-associated core domain-containing protein</fullName>
    </submittedName>
</protein>
<feature type="region of interest" description="Disordered" evidence="1">
    <location>
        <begin position="353"/>
        <end position="410"/>
    </location>
</feature>